<reference evidence="1" key="1">
    <citation type="submission" date="2022-10" db="EMBL/GenBank/DDBJ databases">
        <title>Cytochrome P450 Catalyzes Benzene Ring Formation in the Biosynthesis of Trialkyl-Substituted Aromatic Polyketides.</title>
        <authorList>
            <person name="Zhao E."/>
            <person name="Ge H."/>
        </authorList>
    </citation>
    <scope>NUCLEOTIDE SEQUENCE</scope>
    <source>
        <strain evidence="1">NA0869</strain>
    </source>
</reference>
<dbReference type="Proteomes" id="UP001163878">
    <property type="component" value="Chromosome"/>
</dbReference>
<dbReference type="RefSeq" id="WP_264243416.1">
    <property type="nucleotide sequence ID" value="NZ_CP107567.1"/>
</dbReference>
<proteinExistence type="predicted"/>
<keyword evidence="2" id="KW-1185">Reference proteome</keyword>
<organism evidence="1 2">
    <name type="scientific">Streptomyces peucetius</name>
    <dbReference type="NCBI Taxonomy" id="1950"/>
    <lineage>
        <taxon>Bacteria</taxon>
        <taxon>Bacillati</taxon>
        <taxon>Actinomycetota</taxon>
        <taxon>Actinomycetes</taxon>
        <taxon>Kitasatosporales</taxon>
        <taxon>Streptomycetaceae</taxon>
        <taxon>Streptomyces</taxon>
    </lineage>
</organism>
<dbReference type="EMBL" id="CP107567">
    <property type="protein sequence ID" value="UYQ62178.1"/>
    <property type="molecule type" value="Genomic_DNA"/>
</dbReference>
<evidence type="ECO:0000313" key="2">
    <source>
        <dbReference type="Proteomes" id="UP001163878"/>
    </source>
</evidence>
<dbReference type="Gene3D" id="2.30.110.10">
    <property type="entry name" value="Electron Transport, Fmn-binding Protein, Chain A"/>
    <property type="match status" value="1"/>
</dbReference>
<dbReference type="Pfam" id="PF04075">
    <property type="entry name" value="F420H2_quin_red"/>
    <property type="match status" value="1"/>
</dbReference>
<dbReference type="InterPro" id="IPR004378">
    <property type="entry name" value="F420H2_quin_Rdtase"/>
</dbReference>
<name>A0ABY6I5C1_STRPE</name>
<dbReference type="NCBIfam" id="TIGR00026">
    <property type="entry name" value="hi_GC_TIGR00026"/>
    <property type="match status" value="1"/>
</dbReference>
<gene>
    <name evidence="1" type="ORF">OGH68_12265</name>
</gene>
<dbReference type="InterPro" id="IPR012349">
    <property type="entry name" value="Split_barrel_FMN-bd"/>
</dbReference>
<evidence type="ECO:0000313" key="1">
    <source>
        <dbReference type="EMBL" id="UYQ62178.1"/>
    </source>
</evidence>
<sequence>MTHPHPAPQRRPPLPRGWKRFAARLPIHLYRIGLGPLFGRRLLLLIHTGRTSGLTRKTVIEVVEHDRVGGAWTVASGFGPGAQWYRNLLHTPQATIQVGRRYYPVTAHPVTAEEGGRLMARYAPRHPFAARQLCRFMGYEVDGSEADYRRVGESIPFLRLEAAPGSF</sequence>
<accession>A0ABY6I5C1</accession>
<protein>
    <submittedName>
        <fullName evidence="1">Nitroreductase family deazaflavin-dependent oxidoreductase</fullName>
    </submittedName>
</protein>